<proteinExistence type="predicted"/>
<reference evidence="1 2" key="1">
    <citation type="submission" date="2017-10" db="EMBL/GenBank/DDBJ databases">
        <title>Draft genome of Lysinibacillus fusiformis strain Juneja, a laboratory-derived pathogen of Drosophila melanogaster.</title>
        <authorList>
            <person name="Smith B.R."/>
            <person name="Unckless R.L."/>
        </authorList>
    </citation>
    <scope>NUCLEOTIDE SEQUENCE [LARGE SCALE GENOMIC DNA]</scope>
    <source>
        <strain evidence="1 2">Juneja</strain>
    </source>
</reference>
<organism evidence="1 2">
    <name type="scientific">Lysinibacillus fusiformis</name>
    <dbReference type="NCBI Taxonomy" id="28031"/>
    <lineage>
        <taxon>Bacteria</taxon>
        <taxon>Bacillati</taxon>
        <taxon>Bacillota</taxon>
        <taxon>Bacilli</taxon>
        <taxon>Bacillales</taxon>
        <taxon>Bacillaceae</taxon>
        <taxon>Lysinibacillus</taxon>
    </lineage>
</organism>
<dbReference type="Proteomes" id="UP000234956">
    <property type="component" value="Unassembled WGS sequence"/>
</dbReference>
<sequence length="60" mass="6855">MDQMDVKEPISIFTSAYQTADFIKSMGDLASLAVNVYSLIWEFLVQVIPPPYCLQRQSVR</sequence>
<dbReference type="RefSeq" id="WP_036122923.1">
    <property type="nucleotide sequence ID" value="NZ_PDFK01000002.1"/>
</dbReference>
<comment type="caution">
    <text evidence="1">The sequence shown here is derived from an EMBL/GenBank/DDBJ whole genome shotgun (WGS) entry which is preliminary data.</text>
</comment>
<dbReference type="AlphaFoldDB" id="A0A2I0V2M9"/>
<name>A0A2I0V2M9_9BACI</name>
<gene>
    <name evidence="1" type="ORF">CRI88_09660</name>
</gene>
<dbReference type="EMBL" id="PDFK01000002">
    <property type="protein sequence ID" value="PKU52571.1"/>
    <property type="molecule type" value="Genomic_DNA"/>
</dbReference>
<protein>
    <submittedName>
        <fullName evidence="1">Uncharacterized protein</fullName>
    </submittedName>
</protein>
<evidence type="ECO:0000313" key="1">
    <source>
        <dbReference type="EMBL" id="PKU52571.1"/>
    </source>
</evidence>
<accession>A0A2I0V2M9</accession>
<evidence type="ECO:0000313" key="2">
    <source>
        <dbReference type="Proteomes" id="UP000234956"/>
    </source>
</evidence>